<dbReference type="EMBL" id="BK015000">
    <property type="protein sequence ID" value="DAD86493.1"/>
    <property type="molecule type" value="Genomic_DNA"/>
</dbReference>
<feature type="transmembrane region" description="Helical" evidence="1">
    <location>
        <begin position="12"/>
        <end position="36"/>
    </location>
</feature>
<keyword evidence="1" id="KW-0472">Membrane</keyword>
<reference evidence="2" key="1">
    <citation type="journal article" date="2021" name="Proc. Natl. Acad. Sci. U.S.A.">
        <title>A Catalog of Tens of Thousands of Viruses from Human Metagenomes Reveals Hidden Associations with Chronic Diseases.</title>
        <authorList>
            <person name="Tisza M.J."/>
            <person name="Buck C.B."/>
        </authorList>
    </citation>
    <scope>NUCLEOTIDE SEQUENCE</scope>
    <source>
        <strain evidence="2">Ct4S516</strain>
    </source>
</reference>
<protein>
    <submittedName>
        <fullName evidence="2">Uncharacterized protein</fullName>
    </submittedName>
</protein>
<keyword evidence="1" id="KW-0812">Transmembrane</keyword>
<evidence type="ECO:0000313" key="2">
    <source>
        <dbReference type="EMBL" id="DAD86493.1"/>
    </source>
</evidence>
<evidence type="ECO:0000256" key="1">
    <source>
        <dbReference type="SAM" id="Phobius"/>
    </source>
</evidence>
<organism evidence="2">
    <name type="scientific">Microviridae sp. ct4S516</name>
    <dbReference type="NCBI Taxonomy" id="2826726"/>
    <lineage>
        <taxon>Viruses</taxon>
        <taxon>Monodnaviria</taxon>
        <taxon>Sangervirae</taxon>
        <taxon>Phixviricota</taxon>
        <taxon>Malgrandaviricetes</taxon>
        <taxon>Petitvirales</taxon>
        <taxon>Microviridae</taxon>
    </lineage>
</organism>
<keyword evidence="1" id="KW-1133">Transmembrane helix</keyword>
<accession>A0A8S5MVQ9</accession>
<name>A0A8S5MVQ9_9VIRU</name>
<sequence length="39" mass="4349">MLFLDPGIASLLFQLLFLGLFAAPVVALIVAVIRWLNRH</sequence>
<proteinExistence type="predicted"/>